<comment type="caution">
    <text evidence="9">The sequence shown here is derived from an EMBL/GenBank/DDBJ whole genome shotgun (WGS) entry which is preliminary data.</text>
</comment>
<dbReference type="Gramene" id="rna41740">
    <property type="protein sequence ID" value="RHN47175.1"/>
    <property type="gene ID" value="gene41740"/>
</dbReference>
<evidence type="ECO:0000256" key="2">
    <source>
        <dbReference type="ARBA" id="ARBA00022729"/>
    </source>
</evidence>
<evidence type="ECO:0000256" key="4">
    <source>
        <dbReference type="ARBA" id="ARBA00022963"/>
    </source>
</evidence>
<dbReference type="Proteomes" id="UP000265566">
    <property type="component" value="Chromosome 7"/>
</dbReference>
<dbReference type="PIRSF" id="PIRSF000862">
    <property type="entry name" value="Steryl_ester_lip"/>
    <property type="match status" value="1"/>
</dbReference>
<protein>
    <submittedName>
        <fullName evidence="9">Putative triacylglycerol lipase</fullName>
        <ecNumber evidence="9">3.1.1.3</ecNumber>
    </submittedName>
</protein>
<dbReference type="FunFam" id="3.40.50.1820:FF:000057">
    <property type="entry name" value="Lipase"/>
    <property type="match status" value="1"/>
</dbReference>
<dbReference type="GO" id="GO:0016042">
    <property type="term" value="P:lipid catabolic process"/>
    <property type="evidence" value="ECO:0007669"/>
    <property type="project" value="UniProtKB-KW"/>
</dbReference>
<evidence type="ECO:0000256" key="3">
    <source>
        <dbReference type="ARBA" id="ARBA00022801"/>
    </source>
</evidence>
<dbReference type="InterPro" id="IPR029058">
    <property type="entry name" value="AB_hydrolase_fold"/>
</dbReference>
<feature type="active site" description="Charge relay system" evidence="7">
    <location>
        <position position="295"/>
    </location>
</feature>
<keyword evidence="3 9" id="KW-0378">Hydrolase</keyword>
<organism evidence="9 10">
    <name type="scientific">Medicago truncatula</name>
    <name type="common">Barrel medic</name>
    <name type="synonym">Medicago tribuloides</name>
    <dbReference type="NCBI Taxonomy" id="3880"/>
    <lineage>
        <taxon>Eukaryota</taxon>
        <taxon>Viridiplantae</taxon>
        <taxon>Streptophyta</taxon>
        <taxon>Embryophyta</taxon>
        <taxon>Tracheophyta</taxon>
        <taxon>Spermatophyta</taxon>
        <taxon>Magnoliopsida</taxon>
        <taxon>eudicotyledons</taxon>
        <taxon>Gunneridae</taxon>
        <taxon>Pentapetalae</taxon>
        <taxon>rosids</taxon>
        <taxon>fabids</taxon>
        <taxon>Fabales</taxon>
        <taxon>Fabaceae</taxon>
        <taxon>Papilionoideae</taxon>
        <taxon>50 kb inversion clade</taxon>
        <taxon>NPAAA clade</taxon>
        <taxon>Hologalegina</taxon>
        <taxon>IRL clade</taxon>
        <taxon>Trifolieae</taxon>
        <taxon>Medicago</taxon>
    </lineage>
</organism>
<evidence type="ECO:0000256" key="6">
    <source>
        <dbReference type="ARBA" id="ARBA00023180"/>
    </source>
</evidence>
<reference evidence="10" key="1">
    <citation type="journal article" date="2018" name="Nat. Plants">
        <title>Whole-genome landscape of Medicago truncatula symbiotic genes.</title>
        <authorList>
            <person name="Pecrix Y."/>
            <person name="Staton S.E."/>
            <person name="Sallet E."/>
            <person name="Lelandais-Briere C."/>
            <person name="Moreau S."/>
            <person name="Carrere S."/>
            <person name="Blein T."/>
            <person name="Jardinaud M.F."/>
            <person name="Latrasse D."/>
            <person name="Zouine M."/>
            <person name="Zahm M."/>
            <person name="Kreplak J."/>
            <person name="Mayjonade B."/>
            <person name="Satge C."/>
            <person name="Perez M."/>
            <person name="Cauet S."/>
            <person name="Marande W."/>
            <person name="Chantry-Darmon C."/>
            <person name="Lopez-Roques C."/>
            <person name="Bouchez O."/>
            <person name="Berard A."/>
            <person name="Debelle F."/>
            <person name="Munos S."/>
            <person name="Bendahmane A."/>
            <person name="Berges H."/>
            <person name="Niebel A."/>
            <person name="Buitink J."/>
            <person name="Frugier F."/>
            <person name="Benhamed M."/>
            <person name="Crespi M."/>
            <person name="Gouzy J."/>
            <person name="Gamas P."/>
        </authorList>
    </citation>
    <scope>NUCLEOTIDE SEQUENCE [LARGE SCALE GENOMIC DNA]</scope>
    <source>
        <strain evidence="10">cv. Jemalong A17</strain>
    </source>
</reference>
<evidence type="ECO:0000256" key="1">
    <source>
        <dbReference type="ARBA" id="ARBA00010701"/>
    </source>
</evidence>
<sequence length="353" mass="40073">MASSRVVGLFSIVLICITIAQGRKALNTNNEFSASSLVNNDDGICKSMVETQGYTCEEHKDAVVWLWNSPDESLAFILADNGFDVWIVNDRASRYSSHTSLTPNDQAYWEWSWEELANNDLPATVQYVYDHTGQKMHFVGDSQGSLMAFVAFSQGNLLNMTRSAAMLSPIAHMGRINSDATRLAAKLFLANGLMFLKHICDILGLDCVNLLTPFTGPNCCINSSRIDYYLEHEPQPTSTKNLIHYSQMIRTDTIARYDYGLLENLRRYGRVHPPNYELFAIPKDFHLFLGMGRLDMLADVEDVKFLLSYEFKNHDPNNLVQVLKENYAHADFIMSVTAKQDVYDPMIDFFNKQ</sequence>
<dbReference type="EC" id="3.1.1.3" evidence="9"/>
<proteinExistence type="inferred from homology"/>
<keyword evidence="5" id="KW-0443">Lipid metabolism</keyword>
<accession>A0A396H7M4</accession>
<evidence type="ECO:0000313" key="10">
    <source>
        <dbReference type="Proteomes" id="UP000265566"/>
    </source>
</evidence>
<gene>
    <name evidence="9" type="ORF">MtrunA17_Chr7g0250091</name>
</gene>
<dbReference type="AlphaFoldDB" id="A0A396H7M4"/>
<dbReference type="GO" id="GO:0004806">
    <property type="term" value="F:triacylglycerol lipase activity"/>
    <property type="evidence" value="ECO:0007669"/>
    <property type="project" value="UniProtKB-EC"/>
</dbReference>
<evidence type="ECO:0000313" key="9">
    <source>
        <dbReference type="EMBL" id="RHN47175.1"/>
    </source>
</evidence>
<feature type="chain" id="PRO_5017257953" evidence="8">
    <location>
        <begin position="23"/>
        <end position="353"/>
    </location>
</feature>
<feature type="active site" description="Charge relay system" evidence="7">
    <location>
        <position position="329"/>
    </location>
</feature>
<keyword evidence="6" id="KW-0325">Glycoprotein</keyword>
<dbReference type="Gene3D" id="3.40.50.1820">
    <property type="entry name" value="alpha/beta hydrolase"/>
    <property type="match status" value="1"/>
</dbReference>
<evidence type="ECO:0000256" key="7">
    <source>
        <dbReference type="PIRSR" id="PIRSR000862-1"/>
    </source>
</evidence>
<keyword evidence="4" id="KW-0442">Lipid degradation</keyword>
<feature type="active site" description="Nucleophile" evidence="7">
    <location>
        <position position="142"/>
    </location>
</feature>
<comment type="similarity">
    <text evidence="1">Belongs to the AB hydrolase superfamily. Lipase family.</text>
</comment>
<dbReference type="PANTHER" id="PTHR11005">
    <property type="entry name" value="LYSOSOMAL ACID LIPASE-RELATED"/>
    <property type="match status" value="1"/>
</dbReference>
<dbReference type="InterPro" id="IPR025483">
    <property type="entry name" value="Lipase_euk"/>
</dbReference>
<evidence type="ECO:0000256" key="5">
    <source>
        <dbReference type="ARBA" id="ARBA00023098"/>
    </source>
</evidence>
<evidence type="ECO:0000256" key="8">
    <source>
        <dbReference type="SAM" id="SignalP"/>
    </source>
</evidence>
<feature type="signal peptide" evidence="8">
    <location>
        <begin position="1"/>
        <end position="22"/>
    </location>
</feature>
<dbReference type="SUPFAM" id="SSF53474">
    <property type="entry name" value="alpha/beta-Hydrolases"/>
    <property type="match status" value="1"/>
</dbReference>
<keyword evidence="2 8" id="KW-0732">Signal</keyword>
<name>A0A396H7M4_MEDTR</name>
<dbReference type="EMBL" id="PSQE01000007">
    <property type="protein sequence ID" value="RHN47175.1"/>
    <property type="molecule type" value="Genomic_DNA"/>
</dbReference>